<evidence type="ECO:0000256" key="1">
    <source>
        <dbReference type="SAM" id="SignalP"/>
    </source>
</evidence>
<evidence type="ECO:0000313" key="3">
    <source>
        <dbReference type="Proteomes" id="UP000549617"/>
    </source>
</evidence>
<name>A0A7W9AK13_9SPHN</name>
<gene>
    <name evidence="2" type="ORF">FHS49_002868</name>
</gene>
<feature type="signal peptide" evidence="1">
    <location>
        <begin position="1"/>
        <end position="20"/>
    </location>
</feature>
<dbReference type="AlphaFoldDB" id="A0A7W9AK13"/>
<dbReference type="InterPro" id="IPR009045">
    <property type="entry name" value="Zn_M74/Hedgehog-like"/>
</dbReference>
<feature type="chain" id="PRO_5031223200" evidence="1">
    <location>
        <begin position="21"/>
        <end position="299"/>
    </location>
</feature>
<accession>A0A7W9AK13</accession>
<keyword evidence="1" id="KW-0732">Signal</keyword>
<organism evidence="2 3">
    <name type="scientific">Sphingobium boeckii</name>
    <dbReference type="NCBI Taxonomy" id="1082345"/>
    <lineage>
        <taxon>Bacteria</taxon>
        <taxon>Pseudomonadati</taxon>
        <taxon>Pseudomonadota</taxon>
        <taxon>Alphaproteobacteria</taxon>
        <taxon>Sphingomonadales</taxon>
        <taxon>Sphingomonadaceae</taxon>
        <taxon>Sphingobium</taxon>
    </lineage>
</organism>
<evidence type="ECO:0000313" key="2">
    <source>
        <dbReference type="EMBL" id="MBB5686844.1"/>
    </source>
</evidence>
<comment type="caution">
    <text evidence="2">The sequence shown here is derived from an EMBL/GenBank/DDBJ whole genome shotgun (WGS) entry which is preliminary data.</text>
</comment>
<dbReference type="Gene3D" id="3.30.1380.10">
    <property type="match status" value="1"/>
</dbReference>
<protein>
    <submittedName>
        <fullName evidence="2">Uncharacterized protein</fullName>
    </submittedName>
</protein>
<dbReference type="RefSeq" id="WP_184019637.1">
    <property type="nucleotide sequence ID" value="NZ_JACIJC010000004.1"/>
</dbReference>
<dbReference type="EMBL" id="JACIJC010000004">
    <property type="protein sequence ID" value="MBB5686844.1"/>
    <property type="molecule type" value="Genomic_DNA"/>
</dbReference>
<reference evidence="2 3" key="1">
    <citation type="submission" date="2020-08" db="EMBL/GenBank/DDBJ databases">
        <title>Genomic Encyclopedia of Type Strains, Phase IV (KMG-IV): sequencing the most valuable type-strain genomes for metagenomic binning, comparative biology and taxonomic classification.</title>
        <authorList>
            <person name="Goeker M."/>
        </authorList>
    </citation>
    <scope>NUCLEOTIDE SEQUENCE [LARGE SCALE GENOMIC DNA]</scope>
    <source>
        <strain evidence="2 3">DSM 25079</strain>
    </source>
</reference>
<dbReference type="Proteomes" id="UP000549617">
    <property type="component" value="Unassembled WGS sequence"/>
</dbReference>
<sequence>MKSTLVRAAMAITFLAPAMAVAGAPPAPLTPIDCFTPLASPQLWKPVQAPTLDTAFFRQLPPGFAMPTDHLSRHLMREYGAILVSRGADVRPVTVLFADEAAVTAWQATVPMKTAIVGGIAVTLQSRAMEALQAAIKEASAAKLAITPAGADAARRNYARTIINWKSRVDGGLAHWRAAKKLDQAKVDAITRLSPAAQIPRILALEEQGLCFATLRDKTILRSVAAPGSSQHVFMLALDVKQHADPRVRAILARHGWFQTVVTDAPHFTYLGTDSASVSLLGLKRVTAAKRDYWVPDIN</sequence>
<proteinExistence type="predicted"/>
<keyword evidence="3" id="KW-1185">Reference proteome</keyword>